<gene>
    <name evidence="6" type="ORF">SJ2017_1832</name>
</gene>
<dbReference type="Gene3D" id="2.40.30.170">
    <property type="match status" value="1"/>
</dbReference>
<dbReference type="InterPro" id="IPR006143">
    <property type="entry name" value="RND_pump_MFP"/>
</dbReference>
<dbReference type="Gene3D" id="2.40.50.100">
    <property type="match status" value="1"/>
</dbReference>
<feature type="signal peptide" evidence="2">
    <location>
        <begin position="1"/>
        <end position="23"/>
    </location>
</feature>
<dbReference type="Gene3D" id="2.40.420.20">
    <property type="match status" value="1"/>
</dbReference>
<dbReference type="RefSeq" id="WP_080915571.1">
    <property type="nucleotide sequence ID" value="NZ_CP020472.1"/>
</dbReference>
<keyword evidence="2" id="KW-0732">Signal</keyword>
<dbReference type="Proteomes" id="UP000191820">
    <property type="component" value="Chromosome"/>
</dbReference>
<dbReference type="EMBL" id="CP020472">
    <property type="protein sequence ID" value="ARD22140.1"/>
    <property type="molecule type" value="Genomic_DNA"/>
</dbReference>
<organism evidence="6 7">
    <name type="scientific">Shewanella japonica</name>
    <dbReference type="NCBI Taxonomy" id="93973"/>
    <lineage>
        <taxon>Bacteria</taxon>
        <taxon>Pseudomonadati</taxon>
        <taxon>Pseudomonadota</taxon>
        <taxon>Gammaproteobacteria</taxon>
        <taxon>Alteromonadales</taxon>
        <taxon>Shewanellaceae</taxon>
        <taxon>Shewanella</taxon>
    </lineage>
</organism>
<dbReference type="PANTHER" id="PTHR30469:SF16">
    <property type="entry name" value="HAE1 FAMILY EFFLUX PUMP MFP COMPONENT"/>
    <property type="match status" value="1"/>
</dbReference>
<sequence>MKKTIILLVALALAWFGYQSTLAPEKSNQRVKPIPNVVVAKVAMLPVRDEVEAIGTNKAFESITITPKVTEQVASINFNDGDIVSKGDLLVQLRNREQVAKVRAAEVKVTDNLRELDRIRSLVTSKTVAELERDRLQTLIDTTRAELEQAKAALEDRAIHAPFSGRLGLKQVSVGSLVSPGTQITTLDDVSKIKLDFSVPERFIQELQLGKSVEAKAIAFPDRIFKGEVTSIDSRVNPSTRAVIVRAIIDNADSALLPGMLMKVKLIKQNRETLLLPESAIIPIQSKHYVYIVNDENIVESKQVSLGIRNRGWVEIIDGLVIDEPVIIRGLLKVRPGDEVKTEAAEAFNFAKVAGAENAA</sequence>
<dbReference type="NCBIfam" id="TIGR01730">
    <property type="entry name" value="RND_mfp"/>
    <property type="match status" value="1"/>
</dbReference>
<reference evidence="6 7" key="1">
    <citation type="submission" date="2017-03" db="EMBL/GenBank/DDBJ databases">
        <title>Genome sequencing of Shewanella japonica KCTC 22435.</title>
        <authorList>
            <person name="Kim K.M."/>
        </authorList>
    </citation>
    <scope>NUCLEOTIDE SEQUENCE [LARGE SCALE GENOMIC DNA]</scope>
    <source>
        <strain evidence="6 7">KCTC 22435</strain>
    </source>
</reference>
<dbReference type="InterPro" id="IPR058625">
    <property type="entry name" value="MdtA-like_BSH"/>
</dbReference>
<proteinExistence type="inferred from homology"/>
<feature type="domain" description="CusB-like beta-barrel" evidence="4">
    <location>
        <begin position="195"/>
        <end position="269"/>
    </location>
</feature>
<evidence type="ECO:0000256" key="1">
    <source>
        <dbReference type="ARBA" id="ARBA00009477"/>
    </source>
</evidence>
<dbReference type="InterPro" id="IPR058792">
    <property type="entry name" value="Beta-barrel_RND_2"/>
</dbReference>
<dbReference type="InterPro" id="IPR058637">
    <property type="entry name" value="YknX-like_C"/>
</dbReference>
<accession>A0ABM6JL46</accession>
<evidence type="ECO:0000259" key="5">
    <source>
        <dbReference type="Pfam" id="PF25989"/>
    </source>
</evidence>
<dbReference type="Pfam" id="PF25989">
    <property type="entry name" value="YknX_C"/>
    <property type="match status" value="1"/>
</dbReference>
<feature type="domain" description="Multidrug resistance protein MdtA-like barrel-sandwich hybrid" evidence="3">
    <location>
        <begin position="62"/>
        <end position="183"/>
    </location>
</feature>
<dbReference type="Pfam" id="PF25917">
    <property type="entry name" value="BSH_RND"/>
    <property type="match status" value="1"/>
</dbReference>
<dbReference type="Pfam" id="PF25954">
    <property type="entry name" value="Beta-barrel_RND_2"/>
    <property type="match status" value="1"/>
</dbReference>
<evidence type="ECO:0000313" key="7">
    <source>
        <dbReference type="Proteomes" id="UP000191820"/>
    </source>
</evidence>
<evidence type="ECO:0000313" key="6">
    <source>
        <dbReference type="EMBL" id="ARD22140.1"/>
    </source>
</evidence>
<evidence type="ECO:0000256" key="2">
    <source>
        <dbReference type="SAM" id="SignalP"/>
    </source>
</evidence>
<feature type="domain" description="YknX-like C-terminal permuted SH3-like" evidence="5">
    <location>
        <begin position="275"/>
        <end position="341"/>
    </location>
</feature>
<protein>
    <submittedName>
        <fullName evidence="6">Efflux transporter periplasmic adaptor subunit</fullName>
    </submittedName>
</protein>
<comment type="similarity">
    <text evidence="1">Belongs to the membrane fusion protein (MFP) (TC 8.A.1) family.</text>
</comment>
<keyword evidence="7" id="KW-1185">Reference proteome</keyword>
<dbReference type="SUPFAM" id="SSF111369">
    <property type="entry name" value="HlyD-like secretion proteins"/>
    <property type="match status" value="1"/>
</dbReference>
<feature type="chain" id="PRO_5045117508" evidence="2">
    <location>
        <begin position="24"/>
        <end position="360"/>
    </location>
</feature>
<name>A0ABM6JL46_9GAMM</name>
<dbReference type="PANTHER" id="PTHR30469">
    <property type="entry name" value="MULTIDRUG RESISTANCE PROTEIN MDTA"/>
    <property type="match status" value="1"/>
</dbReference>
<dbReference type="Gene3D" id="1.10.287.470">
    <property type="entry name" value="Helix hairpin bin"/>
    <property type="match status" value="1"/>
</dbReference>
<evidence type="ECO:0000259" key="3">
    <source>
        <dbReference type="Pfam" id="PF25917"/>
    </source>
</evidence>
<evidence type="ECO:0000259" key="4">
    <source>
        <dbReference type="Pfam" id="PF25954"/>
    </source>
</evidence>